<dbReference type="PRINTS" id="PR00081">
    <property type="entry name" value="GDHRDH"/>
</dbReference>
<dbReference type="InterPro" id="IPR036291">
    <property type="entry name" value="NAD(P)-bd_dom_sf"/>
</dbReference>
<dbReference type="InterPro" id="IPR002347">
    <property type="entry name" value="SDR_fam"/>
</dbReference>
<keyword evidence="3" id="KW-1185">Reference proteome</keyword>
<protein>
    <recommendedName>
        <fullName evidence="4">3-oxoacyl-ACP reductase</fullName>
    </recommendedName>
</protein>
<evidence type="ECO:0000256" key="1">
    <source>
        <dbReference type="ARBA" id="ARBA00006484"/>
    </source>
</evidence>
<dbReference type="Proteomes" id="UP000076404">
    <property type="component" value="Chromosome"/>
</dbReference>
<dbReference type="KEGG" id="gph:GEMMAAP_18185"/>
<dbReference type="eggNOG" id="COG1028">
    <property type="taxonomic scope" value="Bacteria"/>
</dbReference>
<dbReference type="PANTHER" id="PTHR42879">
    <property type="entry name" value="3-OXOACYL-(ACYL-CARRIER-PROTEIN) REDUCTASE"/>
    <property type="match status" value="1"/>
</dbReference>
<proteinExistence type="inferred from homology"/>
<dbReference type="Gene3D" id="3.40.50.720">
    <property type="entry name" value="NAD(P)-binding Rossmann-like Domain"/>
    <property type="match status" value="1"/>
</dbReference>
<accession>A0A143BNS5</accession>
<dbReference type="FunFam" id="3.40.50.720:FF:000084">
    <property type="entry name" value="Short-chain dehydrogenase reductase"/>
    <property type="match status" value="1"/>
</dbReference>
<dbReference type="InterPro" id="IPR050259">
    <property type="entry name" value="SDR"/>
</dbReference>
<dbReference type="OrthoDB" id="9804774at2"/>
<dbReference type="RefSeq" id="WP_026850882.1">
    <property type="nucleotide sequence ID" value="NZ_CP011454.1"/>
</dbReference>
<evidence type="ECO:0000313" key="3">
    <source>
        <dbReference type="Proteomes" id="UP000076404"/>
    </source>
</evidence>
<reference evidence="2 3" key="1">
    <citation type="journal article" date="2014" name="Proc. Natl. Acad. Sci. U.S.A.">
        <title>Functional type 2 photosynthetic reaction centers found in the rare bacterial phylum Gemmatimonadetes.</title>
        <authorList>
            <person name="Zeng Y."/>
            <person name="Feng F."/>
            <person name="Medova H."/>
            <person name="Dean J."/>
            <person name="Koblizek M."/>
        </authorList>
    </citation>
    <scope>NUCLEOTIDE SEQUENCE [LARGE SCALE GENOMIC DNA]</scope>
    <source>
        <strain evidence="2 3">AP64</strain>
    </source>
</reference>
<organism evidence="2 3">
    <name type="scientific">Gemmatimonas phototrophica</name>
    <dbReference type="NCBI Taxonomy" id="1379270"/>
    <lineage>
        <taxon>Bacteria</taxon>
        <taxon>Pseudomonadati</taxon>
        <taxon>Gemmatimonadota</taxon>
        <taxon>Gemmatimonadia</taxon>
        <taxon>Gemmatimonadales</taxon>
        <taxon>Gemmatimonadaceae</taxon>
        <taxon>Gemmatimonas</taxon>
    </lineage>
</organism>
<comment type="similarity">
    <text evidence="1">Belongs to the short-chain dehydrogenases/reductases (SDR) family.</text>
</comment>
<dbReference type="EMBL" id="CP011454">
    <property type="protein sequence ID" value="AMW06192.1"/>
    <property type="molecule type" value="Genomic_DNA"/>
</dbReference>
<evidence type="ECO:0000313" key="2">
    <source>
        <dbReference type="EMBL" id="AMW06192.1"/>
    </source>
</evidence>
<dbReference type="AlphaFoldDB" id="A0A143BNS5"/>
<dbReference type="CDD" id="cd05344">
    <property type="entry name" value="BKR_like_SDR_like"/>
    <property type="match status" value="1"/>
</dbReference>
<dbReference type="PANTHER" id="PTHR42879:SF6">
    <property type="entry name" value="NADPH-DEPENDENT REDUCTASE BACG"/>
    <property type="match status" value="1"/>
</dbReference>
<name>A0A143BNS5_9BACT</name>
<evidence type="ECO:0008006" key="4">
    <source>
        <dbReference type="Google" id="ProtNLM"/>
    </source>
</evidence>
<dbReference type="STRING" id="1379270.GEMMAAP_18185"/>
<dbReference type="Pfam" id="PF13561">
    <property type="entry name" value="adh_short_C2"/>
    <property type="match status" value="1"/>
</dbReference>
<sequence length="263" mass="27213">MDLGLKGKVALVCGASRGIAFAAAEELAMEGVELVICARSDEAIRSAKTKLEAHGVTVTALEADLATSEGIAHVVQHVQAAYPKGLDILVCNTGGPPTGTPMGHEWSSWQAATDLLLRSVVELTRAFVPAMQAKKWGRVIAITSLAVKRPQGGLVLSNALRAAVTGYLRTLADEVGRDGVTVNSVLPGFTATERLDNLAAANSVRTGASPESIFAGWAAESPLGRVGRPEELAAVIAFLCSTRAGFMTGQAVLVDGGAVKSLL</sequence>
<reference evidence="2 3" key="2">
    <citation type="journal article" date="2016" name="Environ. Microbiol. Rep.">
        <title>Metagenomic evidence for the presence of phototrophic Gemmatimonadetes bacteria in diverse environments.</title>
        <authorList>
            <person name="Zeng Y."/>
            <person name="Baumbach J."/>
            <person name="Barbosa E.G."/>
            <person name="Azevedo V."/>
            <person name="Zhang C."/>
            <person name="Koblizek M."/>
        </authorList>
    </citation>
    <scope>NUCLEOTIDE SEQUENCE [LARGE SCALE GENOMIC DNA]</scope>
    <source>
        <strain evidence="2 3">AP64</strain>
    </source>
</reference>
<dbReference type="SUPFAM" id="SSF51735">
    <property type="entry name" value="NAD(P)-binding Rossmann-fold domains"/>
    <property type="match status" value="1"/>
</dbReference>
<gene>
    <name evidence="2" type="ORF">GEMMAAP_18185</name>
</gene>